<organism evidence="1 2">
    <name type="scientific">Candidatus Macondimonas diazotrophica</name>
    <dbReference type="NCBI Taxonomy" id="2305248"/>
    <lineage>
        <taxon>Bacteria</taxon>
        <taxon>Pseudomonadati</taxon>
        <taxon>Pseudomonadota</taxon>
        <taxon>Gammaproteobacteria</taxon>
        <taxon>Chromatiales</taxon>
        <taxon>Ectothiorhodospiraceae</taxon>
        <taxon>Candidatus Macondimonas</taxon>
    </lineage>
</organism>
<gene>
    <name evidence="1" type="ORF">E4680_12940</name>
</gene>
<accession>A0A4Z0F6M3</accession>
<name>A0A4Z0F6M3_9GAMM</name>
<reference evidence="1 2" key="1">
    <citation type="journal article" date="2019" name="ISME J.">
        <title>Candidatus Macondimonas diazotrophica, a novel gammaproteobacterial genus dominating crude-oil-contaminated coastal sediments.</title>
        <authorList>
            <person name="Karthikeyan S."/>
            <person name="Konstantinidis K."/>
        </authorList>
    </citation>
    <scope>NUCLEOTIDE SEQUENCE [LARGE SCALE GENOMIC DNA]</scope>
    <source>
        <strain evidence="1 2">KTK01</strain>
    </source>
</reference>
<dbReference type="RefSeq" id="WP_135282839.1">
    <property type="nucleotide sequence ID" value="NZ_SRIO01000028.1"/>
</dbReference>
<dbReference type="Proteomes" id="UP000297890">
    <property type="component" value="Unassembled WGS sequence"/>
</dbReference>
<protein>
    <recommendedName>
        <fullName evidence="3">Portal protein</fullName>
    </recommendedName>
</protein>
<comment type="caution">
    <text evidence="1">The sequence shown here is derived from an EMBL/GenBank/DDBJ whole genome shotgun (WGS) entry which is preliminary data.</text>
</comment>
<sequence length="690" mass="77487">MATPAENLDQTDAVATLPQVTQDMLSPIRDKYRALFDTFSNDRFQAERRWLRNLRQYLGLYDPEIERTLANGRSKAYPRITRVKCLSVLARLMNLMFPGNERNWALSPGSEPDVSQQDALQAIQEFMVRQQQAGVQTPPTEEDLRQAVMELAEKKASRLSSVVDDYLQEMGGDQTQDYIAVNRQVVASGILYGTGVLLGPFAREQTQTRWQFAGQVPQRVTETKYKPQFEFVSVWDYFPDLNAKNLTGDEGYFIRRIMTKQQVRKLADRAGFFPEIIREYLAADGVKGDYKPRQIDTELRNLGVQSNVNAQPKESGRYEVLTWYGPVEVKHLLLAQADLDLTTVDLEEEIPGEVWMVGGRVIAAMPSPWHILDANVRTCHTFTFDEDDTSPLGNGLPAVIRDSQLSICAATRMLLDNCSVVCGPNLELNVDLLRPDQDLTSVHAYKFWYREGIGAEAQQRAIQNVAIDSHISELMTVIRLFMEFADSESFVGPATGGDMSRGPSEPLRTAAGASMLRGDAALPFKDIVRNFDRFTQSVIQSLVWFARLLGQHPDADGDYNVIARGATSLIAKEIRGMQVDQLAATLTPGEIEHVDARKLVQRRFEVRDMADMLLSEAEVANNRAQQQQILQEQQDLQAEHMRATIRAELANAFKDIAQGQKNVANTEKLRQEVTDTILADLAGIPENGVE</sequence>
<dbReference type="OrthoDB" id="6105065at2"/>
<evidence type="ECO:0000313" key="1">
    <source>
        <dbReference type="EMBL" id="TFZ81323.1"/>
    </source>
</evidence>
<dbReference type="AlphaFoldDB" id="A0A4Z0F6M3"/>
<evidence type="ECO:0000313" key="2">
    <source>
        <dbReference type="Proteomes" id="UP000297890"/>
    </source>
</evidence>
<dbReference type="EMBL" id="SRIO01000028">
    <property type="protein sequence ID" value="TFZ81323.1"/>
    <property type="molecule type" value="Genomic_DNA"/>
</dbReference>
<evidence type="ECO:0008006" key="3">
    <source>
        <dbReference type="Google" id="ProtNLM"/>
    </source>
</evidence>
<proteinExistence type="predicted"/>
<keyword evidence="2" id="KW-1185">Reference proteome</keyword>